<reference evidence="1 2" key="2">
    <citation type="submission" date="2018-03" db="EMBL/GenBank/DDBJ databases">
        <authorList>
            <person name="Keele B.F."/>
        </authorList>
    </citation>
    <scope>NUCLEOTIDE SEQUENCE [LARGE SCALE GENOMIC DNA]</scope>
    <source>
        <strain evidence="1 2">CCALA 016</strain>
    </source>
</reference>
<sequence>MATDKNRITAYINDETFKALKDYCTQNNLSQSAAIEELLQTTLRVTPSTTPSDTLKEQIIEEVSRYIDNRFNNLESKLKEQLATLPPPHKNS</sequence>
<dbReference type="EMBL" id="PXOH01000088">
    <property type="protein sequence ID" value="PSF27376.1"/>
    <property type="molecule type" value="Genomic_DNA"/>
</dbReference>
<dbReference type="InterPro" id="IPR013321">
    <property type="entry name" value="Arc_rbn_hlx_hlx"/>
</dbReference>
<gene>
    <name evidence="1" type="ORF">C7H19_24980</name>
</gene>
<evidence type="ECO:0000313" key="1">
    <source>
        <dbReference type="EMBL" id="PSF27376.1"/>
    </source>
</evidence>
<dbReference type="Proteomes" id="UP000239001">
    <property type="component" value="Unassembled WGS sequence"/>
</dbReference>
<dbReference type="GO" id="GO:0006355">
    <property type="term" value="P:regulation of DNA-templated transcription"/>
    <property type="evidence" value="ECO:0007669"/>
    <property type="project" value="InterPro"/>
</dbReference>
<dbReference type="Gene3D" id="1.10.1220.10">
    <property type="entry name" value="Met repressor-like"/>
    <property type="match status" value="1"/>
</dbReference>
<name>A0A2T1LQF2_9CHRO</name>
<protein>
    <submittedName>
        <fullName evidence="1">Uncharacterized protein</fullName>
    </submittedName>
</protein>
<comment type="caution">
    <text evidence="1">The sequence shown here is derived from an EMBL/GenBank/DDBJ whole genome shotgun (WGS) entry which is preliminary data.</text>
</comment>
<proteinExistence type="predicted"/>
<dbReference type="RefSeq" id="WP_106459605.1">
    <property type="nucleotide sequence ID" value="NZ_PXOH01000088.1"/>
</dbReference>
<reference evidence="1 2" key="1">
    <citation type="submission" date="2018-03" db="EMBL/GenBank/DDBJ databases">
        <title>The ancient ancestry and fast evolution of plastids.</title>
        <authorList>
            <person name="Moore K.R."/>
            <person name="Magnabosco C."/>
            <person name="Momper L."/>
            <person name="Gold D.A."/>
            <person name="Bosak T."/>
            <person name="Fournier G.P."/>
        </authorList>
    </citation>
    <scope>NUCLEOTIDE SEQUENCE [LARGE SCALE GENOMIC DNA]</scope>
    <source>
        <strain evidence="1 2">CCALA 016</strain>
    </source>
</reference>
<dbReference type="AlphaFoldDB" id="A0A2T1LQF2"/>
<organism evidence="1 2">
    <name type="scientific">Aphanothece hegewaldii CCALA 016</name>
    <dbReference type="NCBI Taxonomy" id="2107694"/>
    <lineage>
        <taxon>Bacteria</taxon>
        <taxon>Bacillati</taxon>
        <taxon>Cyanobacteriota</taxon>
        <taxon>Cyanophyceae</taxon>
        <taxon>Oscillatoriophycideae</taxon>
        <taxon>Chroococcales</taxon>
        <taxon>Aphanothecaceae</taxon>
        <taxon>Aphanothece</taxon>
    </lineage>
</organism>
<evidence type="ECO:0000313" key="2">
    <source>
        <dbReference type="Proteomes" id="UP000239001"/>
    </source>
</evidence>
<dbReference type="OrthoDB" id="595819at2"/>
<keyword evidence="2" id="KW-1185">Reference proteome</keyword>
<accession>A0A2T1LQF2</accession>